<dbReference type="AlphaFoldDB" id="A0A1Y1W5W9"/>
<feature type="region of interest" description="Disordered" evidence="2">
    <location>
        <begin position="504"/>
        <end position="569"/>
    </location>
</feature>
<dbReference type="CDD" id="cd00298">
    <property type="entry name" value="ACD_sHsps_p23-like"/>
    <property type="match status" value="1"/>
</dbReference>
<dbReference type="GO" id="GO:0051082">
    <property type="term" value="F:unfolded protein binding"/>
    <property type="evidence" value="ECO:0007669"/>
    <property type="project" value="TreeGrafter"/>
</dbReference>
<evidence type="ECO:0000313" key="4">
    <source>
        <dbReference type="EMBL" id="ORX68917.1"/>
    </source>
</evidence>
<dbReference type="RefSeq" id="XP_040742649.1">
    <property type="nucleotide sequence ID" value="XM_040887732.1"/>
</dbReference>
<name>A0A1Y1W5W9_9FUNG</name>
<dbReference type="InterPro" id="IPR039742">
    <property type="entry name" value="Shq1"/>
</dbReference>
<evidence type="ECO:0000313" key="5">
    <source>
        <dbReference type="Proteomes" id="UP000193922"/>
    </source>
</evidence>
<dbReference type="STRING" id="61395.A0A1Y1W5W9"/>
<dbReference type="GO" id="GO:0005654">
    <property type="term" value="C:nucleoplasm"/>
    <property type="evidence" value="ECO:0007669"/>
    <property type="project" value="TreeGrafter"/>
</dbReference>
<feature type="compositionally biased region" description="Polar residues" evidence="2">
    <location>
        <begin position="514"/>
        <end position="526"/>
    </location>
</feature>
<evidence type="ECO:0000259" key="3">
    <source>
        <dbReference type="PROSITE" id="PS51203"/>
    </source>
</evidence>
<dbReference type="Gene3D" id="2.60.40.790">
    <property type="match status" value="1"/>
</dbReference>
<evidence type="ECO:0000256" key="2">
    <source>
        <dbReference type="SAM" id="MobiDB-lite"/>
    </source>
</evidence>
<protein>
    <submittedName>
        <fullName evidence="4">SHQ1-domain-containing protein</fullName>
    </submittedName>
</protein>
<comment type="caution">
    <text evidence="4">The sequence shown here is derived from an EMBL/GenBank/DDBJ whole genome shotgun (WGS) entry which is preliminary data.</text>
</comment>
<feature type="compositionally biased region" description="Polar residues" evidence="2">
    <location>
        <begin position="534"/>
        <end position="547"/>
    </location>
</feature>
<dbReference type="OrthoDB" id="73639at2759"/>
<dbReference type="Pfam" id="PF04925">
    <property type="entry name" value="SHQ1"/>
    <property type="match status" value="1"/>
</dbReference>
<dbReference type="Pfam" id="PF21413">
    <property type="entry name" value="SHQ1-like_CS"/>
    <property type="match status" value="1"/>
</dbReference>
<accession>A0A1Y1W5W9</accession>
<dbReference type="SUPFAM" id="SSF49764">
    <property type="entry name" value="HSP20-like chaperones"/>
    <property type="match status" value="1"/>
</dbReference>
<dbReference type="InterPro" id="IPR007009">
    <property type="entry name" value="Shq1_C"/>
</dbReference>
<organism evidence="4 5">
    <name type="scientific">Linderina pennispora</name>
    <dbReference type="NCBI Taxonomy" id="61395"/>
    <lineage>
        <taxon>Eukaryota</taxon>
        <taxon>Fungi</taxon>
        <taxon>Fungi incertae sedis</taxon>
        <taxon>Zoopagomycota</taxon>
        <taxon>Kickxellomycotina</taxon>
        <taxon>Kickxellomycetes</taxon>
        <taxon>Kickxellales</taxon>
        <taxon>Kickxellaceae</taxon>
        <taxon>Linderina</taxon>
    </lineage>
</organism>
<dbReference type="GO" id="GO:0005737">
    <property type="term" value="C:cytoplasm"/>
    <property type="evidence" value="ECO:0007669"/>
    <property type="project" value="TreeGrafter"/>
</dbReference>
<gene>
    <name evidence="4" type="ORF">DL89DRAFT_267957</name>
</gene>
<comment type="similarity">
    <text evidence="1">Belongs to the SHQ1 family.</text>
</comment>
<dbReference type="GeneID" id="63804380"/>
<dbReference type="InterPro" id="IPR048696">
    <property type="entry name" value="SHQ1-like_CS"/>
</dbReference>
<dbReference type="PANTHER" id="PTHR12967:SF0">
    <property type="entry name" value="PROTEIN SHQ1 HOMOLOG"/>
    <property type="match status" value="1"/>
</dbReference>
<feature type="domain" description="CS" evidence="3">
    <location>
        <begin position="1"/>
        <end position="89"/>
    </location>
</feature>
<keyword evidence="5" id="KW-1185">Reference proteome</keyword>
<dbReference type="EMBL" id="MCFD01000008">
    <property type="protein sequence ID" value="ORX68917.1"/>
    <property type="molecule type" value="Genomic_DNA"/>
</dbReference>
<feature type="region of interest" description="Disordered" evidence="2">
    <location>
        <begin position="102"/>
        <end position="125"/>
    </location>
</feature>
<dbReference type="InterPro" id="IPR008978">
    <property type="entry name" value="HSP20-like_chaperone"/>
</dbReference>
<dbReference type="PANTHER" id="PTHR12967">
    <property type="entry name" value="PROTEIN SHQ1 HOMOLOG"/>
    <property type="match status" value="1"/>
</dbReference>
<dbReference type="Proteomes" id="UP000193922">
    <property type="component" value="Unassembled WGS sequence"/>
</dbReference>
<dbReference type="InterPro" id="IPR007052">
    <property type="entry name" value="CS_dom"/>
</dbReference>
<dbReference type="PROSITE" id="PS51203">
    <property type="entry name" value="CS"/>
    <property type="match status" value="1"/>
</dbReference>
<dbReference type="GO" id="GO:0000493">
    <property type="term" value="P:box H/ACA snoRNP assembly"/>
    <property type="evidence" value="ECO:0007669"/>
    <property type="project" value="InterPro"/>
</dbReference>
<proteinExistence type="inferred from homology"/>
<reference evidence="4 5" key="1">
    <citation type="submission" date="2016-07" db="EMBL/GenBank/DDBJ databases">
        <title>Pervasive Adenine N6-methylation of Active Genes in Fungi.</title>
        <authorList>
            <consortium name="DOE Joint Genome Institute"/>
            <person name="Mondo S.J."/>
            <person name="Dannebaum R.O."/>
            <person name="Kuo R.C."/>
            <person name="Labutti K."/>
            <person name="Haridas S."/>
            <person name="Kuo A."/>
            <person name="Salamov A."/>
            <person name="Ahrendt S.R."/>
            <person name="Lipzen A."/>
            <person name="Sullivan W."/>
            <person name="Andreopoulos W.B."/>
            <person name="Clum A."/>
            <person name="Lindquist E."/>
            <person name="Daum C."/>
            <person name="Ramamoorthy G.K."/>
            <person name="Gryganskyi A."/>
            <person name="Culley D."/>
            <person name="Magnuson J.K."/>
            <person name="James T.Y."/>
            <person name="O'Malley M.A."/>
            <person name="Stajich J.E."/>
            <person name="Spatafora J.W."/>
            <person name="Visel A."/>
            <person name="Grigoriev I.V."/>
        </authorList>
    </citation>
    <scope>NUCLEOTIDE SEQUENCE [LARGE SCALE GENOMIC DNA]</scope>
    <source>
        <strain evidence="4 5">ATCC 12442</strain>
    </source>
</reference>
<evidence type="ECO:0000256" key="1">
    <source>
        <dbReference type="ARBA" id="ARBA00005607"/>
    </source>
</evidence>
<sequence length="569" mass="64733">MITPKFSVQQDDTTVTVVITAPHVRAATIELDVNGDQLTFYAAPYYLRLTFPGRVMEDENSKAQLDHGSNNITVVLTKEMPGEVFENLDMLTSLLATRRERDAAAGSAAEPRKPHIEEIGGGQTPLDLKSMLEDEEFDWEIPQRLQAADNQELADRSKNYGFDLQYNQYFANIASDGNGIMNSYRFESMDHAGRRERRMSDEYDRFDEDYYIENFMNDEEIMDLIHYKTQYHKALRRIQKTKKANGQDAQPSSSEVTEADMAQDPFKFTEEENKAMMGLSRRTYMVTHEQTVYLGLVELLFAYSYDHRINHGEQTVESSRQIGRLSAQMSCLDHYTQLRDAVVTCFRRALVYPLYRNWELCERVLSDVYILLRLGRRTCLKVLLELKIMFDHHDEYYLYSKTLFDDYCVWLQTTANDKVIRSLAHQINHIEIEKDEVGWHLETYEDLALETSEEEVESDSDEAVEWNAEMGLHQGIPADMKEPAEPAPPLKKPLIEVVGDSVDTSDAAGASAPTEHTGTPATSTALLDSELQDKSSPTIILPTASQTDEQHGADADPSGGGKKPLIEML</sequence>